<keyword evidence="6" id="KW-0009">Actin-binding</keyword>
<reference evidence="10" key="1">
    <citation type="submission" date="2011-02" db="EMBL/GenBank/DDBJ databases">
        <title>The Genome Sequence of Capsaspora owczarzaki ATCC 30864.</title>
        <authorList>
            <person name="Russ C."/>
            <person name="Cuomo C."/>
            <person name="Burger G."/>
            <person name="Gray M.W."/>
            <person name="Holland P.W.H."/>
            <person name="King N."/>
            <person name="Lang F.B.F."/>
            <person name="Roger A.J."/>
            <person name="Ruiz-Trillo I."/>
            <person name="Young S.K."/>
            <person name="Zeng Q."/>
            <person name="Gargeya S."/>
            <person name="Alvarado L."/>
            <person name="Berlin A."/>
            <person name="Chapman S.B."/>
            <person name="Chen Z."/>
            <person name="Freedman E."/>
            <person name="Gellesch M."/>
            <person name="Goldberg J."/>
            <person name="Griggs A."/>
            <person name="Gujja S."/>
            <person name="Heilman E."/>
            <person name="Heiman D."/>
            <person name="Howarth C."/>
            <person name="Mehta T."/>
            <person name="Neiman D."/>
            <person name="Pearson M."/>
            <person name="Roberts A."/>
            <person name="Saif S."/>
            <person name="Shea T."/>
            <person name="Shenoy N."/>
            <person name="Sisk P."/>
            <person name="Stolte C."/>
            <person name="Sykes S."/>
            <person name="White J."/>
            <person name="Yandava C."/>
            <person name="Haas B."/>
            <person name="Nusbaum C."/>
            <person name="Birren B."/>
        </authorList>
    </citation>
    <scope>NUCLEOTIDE SEQUENCE</scope>
    <source>
        <strain evidence="10">ATCC 30864</strain>
    </source>
</reference>
<evidence type="ECO:0000256" key="4">
    <source>
        <dbReference type="ARBA" id="ARBA00022737"/>
    </source>
</evidence>
<dbReference type="GO" id="GO:0030036">
    <property type="term" value="P:actin cytoskeleton organization"/>
    <property type="evidence" value="ECO:0007669"/>
    <property type="project" value="InterPro"/>
</dbReference>
<accession>A0A0D2WRA9</accession>
<dbReference type="PANTHER" id="PTHR12114">
    <property type="entry name" value="PARVIN"/>
    <property type="match status" value="1"/>
</dbReference>
<keyword evidence="3" id="KW-0963">Cytoplasm</keyword>
<dbReference type="AlphaFoldDB" id="A0A0D2WRA9"/>
<gene>
    <name evidence="9" type="ORF">CAOG_005053</name>
</gene>
<dbReference type="Pfam" id="PF00307">
    <property type="entry name" value="CH"/>
    <property type="match status" value="2"/>
</dbReference>
<dbReference type="GO" id="GO:0015629">
    <property type="term" value="C:actin cytoskeleton"/>
    <property type="evidence" value="ECO:0007669"/>
    <property type="project" value="TreeGrafter"/>
</dbReference>
<keyword evidence="4" id="KW-0677">Repeat</keyword>
<keyword evidence="5" id="KW-0130">Cell adhesion</keyword>
<dbReference type="eggNOG" id="KOG3631">
    <property type="taxonomic scope" value="Eukaryota"/>
</dbReference>
<feature type="domain" description="Calponin-homology (CH)" evidence="8">
    <location>
        <begin position="287"/>
        <end position="394"/>
    </location>
</feature>
<evidence type="ECO:0000256" key="7">
    <source>
        <dbReference type="ARBA" id="ARBA00023212"/>
    </source>
</evidence>
<evidence type="ECO:0000313" key="9">
    <source>
        <dbReference type="EMBL" id="KJE94410.1"/>
    </source>
</evidence>
<keyword evidence="7" id="KW-0206">Cytoskeleton</keyword>
<dbReference type="Gene3D" id="1.10.418.10">
    <property type="entry name" value="Calponin-like domain"/>
    <property type="match status" value="2"/>
</dbReference>
<dbReference type="OrthoDB" id="2099265at2759"/>
<dbReference type="GO" id="GO:0003779">
    <property type="term" value="F:actin binding"/>
    <property type="evidence" value="ECO:0007669"/>
    <property type="project" value="UniProtKB-KW"/>
</dbReference>
<dbReference type="InterPro" id="IPR028433">
    <property type="entry name" value="Parvin"/>
</dbReference>
<dbReference type="STRING" id="595528.A0A0D2WRA9"/>
<dbReference type="GO" id="GO:0071963">
    <property type="term" value="P:establishment or maintenance of cell polarity regulating cell shape"/>
    <property type="evidence" value="ECO:0007669"/>
    <property type="project" value="TreeGrafter"/>
</dbReference>
<name>A0A0D2WRA9_CAPO3</name>
<dbReference type="PhylomeDB" id="A0A0D2WRA9"/>
<sequence>MDDFSLNPLFLSAPLLLRVITRLCLSFFALCWRHSHEYLQVQLPATRCCSDLRPARIPYSLTTLHASIHTELLVQSQFRSSLKQTSVLPNTQCEASGRIYRQLVLAQLFQQRPQGQTPDQVIVRDLAQDLYDGIILINFLQTVTGKEIKYNLLAQSDKSKRENLTFLFKFLKQEFNMEPSEERWTFEGIFRKDIAAILMLCVELGYRLECPNEIPSNVRVAVVNRVSNNGVITNKTVAYDITDNRQHLGALGAEGAAKVLADEKDVAISTRDVIDDLFEANDPERLQLIQEKLVQFVNNHLRKISVQVTDLALQFHDGVYLILLLGSLGDFYVPMNMYHLTPINDDMKVHNAEVCLQLLEKMGLSRNGIYAREIVTRNLKTIVRFLYLLYTAYRPTDA</sequence>
<keyword evidence="10" id="KW-1185">Reference proteome</keyword>
<dbReference type="InterPro" id="IPR036872">
    <property type="entry name" value="CH_dom_sf"/>
</dbReference>
<evidence type="ECO:0000256" key="3">
    <source>
        <dbReference type="ARBA" id="ARBA00022490"/>
    </source>
</evidence>
<dbReference type="GO" id="GO:0005737">
    <property type="term" value="C:cytoplasm"/>
    <property type="evidence" value="ECO:0007669"/>
    <property type="project" value="TreeGrafter"/>
</dbReference>
<dbReference type="PANTHER" id="PTHR12114:SF4">
    <property type="entry name" value="GH23568P"/>
    <property type="match status" value="1"/>
</dbReference>
<evidence type="ECO:0000256" key="1">
    <source>
        <dbReference type="ARBA" id="ARBA00004245"/>
    </source>
</evidence>
<evidence type="ECO:0000259" key="8">
    <source>
        <dbReference type="PROSITE" id="PS50021"/>
    </source>
</evidence>
<evidence type="ECO:0000256" key="2">
    <source>
        <dbReference type="ARBA" id="ARBA00005666"/>
    </source>
</evidence>
<dbReference type="GO" id="GO:0005925">
    <property type="term" value="C:focal adhesion"/>
    <property type="evidence" value="ECO:0007669"/>
    <property type="project" value="TreeGrafter"/>
</dbReference>
<evidence type="ECO:0000313" key="10">
    <source>
        <dbReference type="Proteomes" id="UP000008743"/>
    </source>
</evidence>
<dbReference type="EMBL" id="KE346367">
    <property type="protein sequence ID" value="KJE94410.1"/>
    <property type="molecule type" value="Genomic_DNA"/>
</dbReference>
<dbReference type="InParanoid" id="A0A0D2WRA9"/>
<organism evidence="9 10">
    <name type="scientific">Capsaspora owczarzaki (strain ATCC 30864)</name>
    <dbReference type="NCBI Taxonomy" id="595528"/>
    <lineage>
        <taxon>Eukaryota</taxon>
        <taxon>Filasterea</taxon>
        <taxon>Capsaspora</taxon>
    </lineage>
</organism>
<comment type="similarity">
    <text evidence="2">Belongs to the parvin family.</text>
</comment>
<proteinExistence type="inferred from homology"/>
<feature type="domain" description="Calponin-homology (CH)" evidence="8">
    <location>
        <begin position="98"/>
        <end position="209"/>
    </location>
</feature>
<dbReference type="CDD" id="cd21222">
    <property type="entry name" value="CH_PARV_rpt2"/>
    <property type="match status" value="1"/>
</dbReference>
<dbReference type="SUPFAM" id="SSF47576">
    <property type="entry name" value="Calponin-homology domain, CH-domain"/>
    <property type="match status" value="2"/>
</dbReference>
<evidence type="ECO:0000256" key="5">
    <source>
        <dbReference type="ARBA" id="ARBA00022889"/>
    </source>
</evidence>
<comment type="subcellular location">
    <subcellularLocation>
        <location evidence="1">Cytoplasm</location>
        <location evidence="1">Cytoskeleton</location>
    </subcellularLocation>
</comment>
<protein>
    <recommendedName>
        <fullName evidence="8">Calponin-homology (CH) domain-containing protein</fullName>
    </recommendedName>
</protein>
<dbReference type="PROSITE" id="PS50021">
    <property type="entry name" value="CH"/>
    <property type="match status" value="2"/>
</dbReference>
<evidence type="ECO:0000256" key="6">
    <source>
        <dbReference type="ARBA" id="ARBA00023203"/>
    </source>
</evidence>
<dbReference type="GO" id="GO:0034446">
    <property type="term" value="P:substrate adhesion-dependent cell spreading"/>
    <property type="evidence" value="ECO:0007669"/>
    <property type="project" value="TreeGrafter"/>
</dbReference>
<dbReference type="InterPro" id="IPR001715">
    <property type="entry name" value="CH_dom"/>
</dbReference>
<dbReference type="GO" id="GO:0030031">
    <property type="term" value="P:cell projection assembly"/>
    <property type="evidence" value="ECO:0007669"/>
    <property type="project" value="TreeGrafter"/>
</dbReference>
<dbReference type="Proteomes" id="UP000008743">
    <property type="component" value="Unassembled WGS sequence"/>
</dbReference>